<evidence type="ECO:0000256" key="3">
    <source>
        <dbReference type="ARBA" id="ARBA00022989"/>
    </source>
</evidence>
<feature type="domain" description="Major facilitator superfamily (MFS) profile" evidence="6">
    <location>
        <begin position="1"/>
        <end position="470"/>
    </location>
</feature>
<feature type="transmembrane region" description="Helical" evidence="5">
    <location>
        <begin position="331"/>
        <end position="351"/>
    </location>
</feature>
<evidence type="ECO:0000313" key="7">
    <source>
        <dbReference type="EMBL" id="UYM05660.1"/>
    </source>
</evidence>
<feature type="transmembrane region" description="Helical" evidence="5">
    <location>
        <begin position="173"/>
        <end position="191"/>
    </location>
</feature>
<evidence type="ECO:0000313" key="8">
    <source>
        <dbReference type="Proteomes" id="UP001164390"/>
    </source>
</evidence>
<accession>A0AA46TIA8</accession>
<dbReference type="AlphaFoldDB" id="A0AA46TIA8"/>
<dbReference type="Gene3D" id="1.20.1720.10">
    <property type="entry name" value="Multidrug resistance protein D"/>
    <property type="match status" value="1"/>
</dbReference>
<feature type="transmembrane region" description="Helical" evidence="5">
    <location>
        <begin position="77"/>
        <end position="99"/>
    </location>
</feature>
<dbReference type="SUPFAM" id="SSF103473">
    <property type="entry name" value="MFS general substrate transporter"/>
    <property type="match status" value="1"/>
</dbReference>
<dbReference type="EMBL" id="CP094970">
    <property type="protein sequence ID" value="UYM05660.1"/>
    <property type="molecule type" value="Genomic_DNA"/>
</dbReference>
<comment type="subcellular location">
    <subcellularLocation>
        <location evidence="1">Cell membrane</location>
        <topology evidence="1">Multi-pass membrane protein</topology>
    </subcellularLocation>
</comment>
<feature type="transmembrane region" description="Helical" evidence="5">
    <location>
        <begin position="270"/>
        <end position="293"/>
    </location>
</feature>
<organism evidence="7 8">
    <name type="scientific">Solicola gregarius</name>
    <dbReference type="NCBI Taxonomy" id="2908642"/>
    <lineage>
        <taxon>Bacteria</taxon>
        <taxon>Bacillati</taxon>
        <taxon>Actinomycetota</taxon>
        <taxon>Actinomycetes</taxon>
        <taxon>Propionibacteriales</taxon>
        <taxon>Nocardioidaceae</taxon>
        <taxon>Solicola</taxon>
    </lineage>
</organism>
<dbReference type="PANTHER" id="PTHR42718">
    <property type="entry name" value="MAJOR FACILITATOR SUPERFAMILY MULTIDRUG TRANSPORTER MFSC"/>
    <property type="match status" value="1"/>
</dbReference>
<dbReference type="InterPro" id="IPR011701">
    <property type="entry name" value="MFS"/>
</dbReference>
<sequence>MMTSLMVAVPDIATDLRASESELQWVVNAYGVTFAGLLLVSGAIGDRLGRKAVLVGGLTIFGVASAGILIVDDVRWLIALRAVAGVGASAVMPMTLSIISHVFPPQERGRAIGVWSGVTVGGGLIGLLTAGGLLELFSWRSVFVVNIGLTVAALLGACAVPRQARSGAGRVDVGGGVLSVIAVAALVFGILRGPEAGWDAASVLVAFAVAVGAGIAFAWWELGHVNPVLDPRVFRVHALTSGSLIIAAESLAMFGFFFIGLQYLQVIKEYSPLTAAVAMLPLAVAAMVFSPVVPRVVTRWGYRPTVTTGMAMIAVGLMVMSRLSISSGYTPIAIGTFLLGAGIAFAATPATEAIMAALPPDKQGVASALNDVTRELGGVLGIAMLGSIFNDVYRSNVGAAAARLPADLATATKDSTSAGLAIASAPNSPSGLTAAVVNSFESAMSAAMLGGVIVVVAGAILALAIVRSSRHSDAGPQGSDGA</sequence>
<dbReference type="PROSITE" id="PS50850">
    <property type="entry name" value="MFS"/>
    <property type="match status" value="1"/>
</dbReference>
<dbReference type="GO" id="GO:0005886">
    <property type="term" value="C:plasma membrane"/>
    <property type="evidence" value="ECO:0007669"/>
    <property type="project" value="UniProtKB-SubCell"/>
</dbReference>
<feature type="transmembrane region" description="Helical" evidence="5">
    <location>
        <begin position="203"/>
        <end position="222"/>
    </location>
</feature>
<name>A0AA46TIA8_9ACTN</name>
<keyword evidence="8" id="KW-1185">Reference proteome</keyword>
<proteinExistence type="predicted"/>
<feature type="transmembrane region" description="Helical" evidence="5">
    <location>
        <begin position="111"/>
        <end position="133"/>
    </location>
</feature>
<dbReference type="PANTHER" id="PTHR42718:SF42">
    <property type="entry name" value="EXPORT PROTEIN"/>
    <property type="match status" value="1"/>
</dbReference>
<evidence type="ECO:0000256" key="2">
    <source>
        <dbReference type="ARBA" id="ARBA00022692"/>
    </source>
</evidence>
<dbReference type="InterPro" id="IPR020846">
    <property type="entry name" value="MFS_dom"/>
</dbReference>
<dbReference type="Pfam" id="PF07690">
    <property type="entry name" value="MFS_1"/>
    <property type="match status" value="1"/>
</dbReference>
<protein>
    <submittedName>
        <fullName evidence="7">MFS transporter</fullName>
    </submittedName>
</protein>
<feature type="transmembrane region" description="Helical" evidence="5">
    <location>
        <begin position="25"/>
        <end position="45"/>
    </location>
</feature>
<dbReference type="Proteomes" id="UP001164390">
    <property type="component" value="Chromosome"/>
</dbReference>
<feature type="transmembrane region" description="Helical" evidence="5">
    <location>
        <begin position="139"/>
        <end position="161"/>
    </location>
</feature>
<keyword evidence="3 5" id="KW-1133">Transmembrane helix</keyword>
<evidence type="ECO:0000256" key="1">
    <source>
        <dbReference type="ARBA" id="ARBA00004651"/>
    </source>
</evidence>
<keyword evidence="2 5" id="KW-0812">Transmembrane</keyword>
<feature type="transmembrane region" description="Helical" evidence="5">
    <location>
        <begin position="52"/>
        <end position="71"/>
    </location>
</feature>
<dbReference type="GO" id="GO:0022857">
    <property type="term" value="F:transmembrane transporter activity"/>
    <property type="evidence" value="ECO:0007669"/>
    <property type="project" value="InterPro"/>
</dbReference>
<feature type="transmembrane region" description="Helical" evidence="5">
    <location>
        <begin position="243"/>
        <end position="264"/>
    </location>
</feature>
<evidence type="ECO:0000259" key="6">
    <source>
        <dbReference type="PROSITE" id="PS50850"/>
    </source>
</evidence>
<dbReference type="KEGG" id="sgrg:L0C25_00845"/>
<feature type="transmembrane region" description="Helical" evidence="5">
    <location>
        <begin position="305"/>
        <end position="325"/>
    </location>
</feature>
<reference evidence="7" key="1">
    <citation type="submission" date="2022-01" db="EMBL/GenBank/DDBJ databases">
        <title>Nocardioidaceae gen. sp. A5X3R13.</title>
        <authorList>
            <person name="Lopez Marin M.A."/>
            <person name="Uhlik O."/>
        </authorList>
    </citation>
    <scope>NUCLEOTIDE SEQUENCE</scope>
    <source>
        <strain evidence="7">A5X3R13</strain>
    </source>
</reference>
<evidence type="ECO:0000256" key="4">
    <source>
        <dbReference type="ARBA" id="ARBA00023136"/>
    </source>
</evidence>
<evidence type="ECO:0000256" key="5">
    <source>
        <dbReference type="SAM" id="Phobius"/>
    </source>
</evidence>
<dbReference type="Gene3D" id="1.20.1250.20">
    <property type="entry name" value="MFS general substrate transporter like domains"/>
    <property type="match status" value="1"/>
</dbReference>
<gene>
    <name evidence="7" type="ORF">L0C25_00845</name>
</gene>
<dbReference type="InterPro" id="IPR036259">
    <property type="entry name" value="MFS_trans_sf"/>
</dbReference>
<feature type="transmembrane region" description="Helical" evidence="5">
    <location>
        <begin position="446"/>
        <end position="466"/>
    </location>
</feature>
<keyword evidence="4 5" id="KW-0472">Membrane</keyword>
<dbReference type="CDD" id="cd17321">
    <property type="entry name" value="MFS_MMR_MDR_like"/>
    <property type="match status" value="1"/>
</dbReference>